<dbReference type="GO" id="GO:0009247">
    <property type="term" value="P:glycolipid biosynthetic process"/>
    <property type="evidence" value="ECO:0007669"/>
    <property type="project" value="UniProtKB-ARBA"/>
</dbReference>
<evidence type="ECO:0000256" key="2">
    <source>
        <dbReference type="ARBA" id="ARBA00022475"/>
    </source>
</evidence>
<dbReference type="EMBL" id="CP133548">
    <property type="protein sequence ID" value="WMS86006.1"/>
    <property type="molecule type" value="Genomic_DNA"/>
</dbReference>
<evidence type="ECO:0000256" key="1">
    <source>
        <dbReference type="ARBA" id="ARBA00004533"/>
    </source>
</evidence>
<dbReference type="Proteomes" id="UP001239782">
    <property type="component" value="Chromosome"/>
</dbReference>
<evidence type="ECO:0000313" key="7">
    <source>
        <dbReference type="EMBL" id="WMS86006.1"/>
    </source>
</evidence>
<organism evidence="7 8">
    <name type="scientific">Pleionea litopenaei</name>
    <dbReference type="NCBI Taxonomy" id="3070815"/>
    <lineage>
        <taxon>Bacteria</taxon>
        <taxon>Pseudomonadati</taxon>
        <taxon>Pseudomonadota</taxon>
        <taxon>Gammaproteobacteria</taxon>
        <taxon>Oceanospirillales</taxon>
        <taxon>Pleioneaceae</taxon>
        <taxon>Pleionea</taxon>
    </lineage>
</organism>
<keyword evidence="5" id="KW-0472">Membrane</keyword>
<dbReference type="GO" id="GO:0005886">
    <property type="term" value="C:plasma membrane"/>
    <property type="evidence" value="ECO:0007669"/>
    <property type="project" value="UniProtKB-SubCell"/>
</dbReference>
<evidence type="ECO:0000256" key="4">
    <source>
        <dbReference type="ARBA" id="ARBA00022679"/>
    </source>
</evidence>
<dbReference type="PIRSF" id="PIRSF026649">
    <property type="entry name" value="MsbB"/>
    <property type="match status" value="1"/>
</dbReference>
<keyword evidence="6 7" id="KW-0012">Acyltransferase</keyword>
<keyword evidence="8" id="KW-1185">Reference proteome</keyword>
<dbReference type="KEGG" id="plei:Q9312_12335"/>
<dbReference type="GO" id="GO:0016746">
    <property type="term" value="F:acyltransferase activity"/>
    <property type="evidence" value="ECO:0007669"/>
    <property type="project" value="UniProtKB-KW"/>
</dbReference>
<reference evidence="7 8" key="1">
    <citation type="submission" date="2023-08" db="EMBL/GenBank/DDBJ databases">
        <title>Pleionea litopenaei sp. nov., isolated from stomach of juvenile Litopenaeus vannamei.</title>
        <authorList>
            <person name="Rho A.M."/>
            <person name="Hwang C.Y."/>
        </authorList>
    </citation>
    <scope>NUCLEOTIDE SEQUENCE [LARGE SCALE GENOMIC DNA]</scope>
    <source>
        <strain evidence="7 8">HL-JVS1</strain>
    </source>
</reference>
<dbReference type="PANTHER" id="PTHR30606">
    <property type="entry name" value="LIPID A BIOSYNTHESIS LAUROYL ACYLTRANSFERASE"/>
    <property type="match status" value="1"/>
</dbReference>
<keyword evidence="3" id="KW-0997">Cell inner membrane</keyword>
<keyword evidence="4" id="KW-0808">Transferase</keyword>
<gene>
    <name evidence="7" type="ORF">Q9312_12335</name>
</gene>
<keyword evidence="2" id="KW-1003">Cell membrane</keyword>
<dbReference type="AlphaFoldDB" id="A0AA51X5S4"/>
<evidence type="ECO:0000256" key="3">
    <source>
        <dbReference type="ARBA" id="ARBA00022519"/>
    </source>
</evidence>
<evidence type="ECO:0000256" key="6">
    <source>
        <dbReference type="ARBA" id="ARBA00023315"/>
    </source>
</evidence>
<evidence type="ECO:0000313" key="8">
    <source>
        <dbReference type="Proteomes" id="UP001239782"/>
    </source>
</evidence>
<dbReference type="RefSeq" id="WP_309201158.1">
    <property type="nucleotide sequence ID" value="NZ_CP133548.1"/>
</dbReference>
<comment type="subcellular location">
    <subcellularLocation>
        <location evidence="1">Cell inner membrane</location>
    </subcellularLocation>
</comment>
<dbReference type="Pfam" id="PF03279">
    <property type="entry name" value="Lip_A_acyltrans"/>
    <property type="match status" value="1"/>
</dbReference>
<dbReference type="CDD" id="cd07984">
    <property type="entry name" value="LPLAT_LABLAT-like"/>
    <property type="match status" value="1"/>
</dbReference>
<protein>
    <submittedName>
        <fullName evidence="7">Lysophospholipid acyltransferase family protein</fullName>
    </submittedName>
</protein>
<name>A0AA51X5S4_9GAMM</name>
<dbReference type="PANTHER" id="PTHR30606:SF10">
    <property type="entry name" value="PHOSPHATIDYLINOSITOL MANNOSIDE ACYLTRANSFERASE"/>
    <property type="match status" value="1"/>
</dbReference>
<accession>A0AA51X5S4</accession>
<evidence type="ECO:0000256" key="5">
    <source>
        <dbReference type="ARBA" id="ARBA00023136"/>
    </source>
</evidence>
<dbReference type="InterPro" id="IPR004960">
    <property type="entry name" value="LipA_acyltrans"/>
</dbReference>
<sequence>MKWIIDLIVAFHAALPLNISRLLGRCYGRFLYWSNSRIRKTTEINLRHCLPELPVQHRRSLTKESCLSTGMTITDSFWVWRRSIASINQRLTVSGSELISKHLASGNGVILTGAHVGCWELMTLWTPQHFPFIALFRDAKVSEMNELLVKYRGKSGANMYSASAKNIKRVLKALKQNQVFAILSDQQPDPGSGVFAPFFGQPAYTMTLPHQLAKRCGSQILFFDILRTKTGWHLSISQGSKLDETANKEAFATQLNANLEALIRKDLAQFEWGYKRFKSPPDGDYDFYTES</sequence>
<proteinExistence type="predicted"/>